<dbReference type="PANTHER" id="PTHR35339:SF4">
    <property type="entry name" value="LINALOOL DEHYDRATASE_ISOMERASE DOMAIN-CONTAINING PROTEIN"/>
    <property type="match status" value="1"/>
</dbReference>
<dbReference type="RefSeq" id="WP_088918964.1">
    <property type="nucleotide sequence ID" value="NZ_CP018632.1"/>
</dbReference>
<dbReference type="InterPro" id="IPR049349">
    <property type="entry name" value="DUF2264_N"/>
</dbReference>
<feature type="domain" description="DUF2264" evidence="1">
    <location>
        <begin position="5"/>
        <end position="344"/>
    </location>
</feature>
<name>A0A2Z2NR70_9GAMM</name>
<dbReference type="PIRSF" id="PIRSF014753">
    <property type="entry name" value="UCP014753"/>
    <property type="match status" value="1"/>
</dbReference>
<dbReference type="Pfam" id="PF10022">
    <property type="entry name" value="DUF2264"/>
    <property type="match status" value="1"/>
</dbReference>
<dbReference type="InterPro" id="IPR049237">
    <property type="entry name" value="DUF2264_C"/>
</dbReference>
<organism evidence="3 4">
    <name type="scientific">Granulosicoccus antarcticus IMCC3135</name>
    <dbReference type="NCBI Taxonomy" id="1192854"/>
    <lineage>
        <taxon>Bacteria</taxon>
        <taxon>Pseudomonadati</taxon>
        <taxon>Pseudomonadota</taxon>
        <taxon>Gammaproteobacteria</taxon>
        <taxon>Chromatiales</taxon>
        <taxon>Granulosicoccaceae</taxon>
        <taxon>Granulosicoccus</taxon>
    </lineage>
</organism>
<reference evidence="3 4" key="1">
    <citation type="submission" date="2016-12" db="EMBL/GenBank/DDBJ databases">
        <authorList>
            <person name="Song W.-J."/>
            <person name="Kurnit D.M."/>
        </authorList>
    </citation>
    <scope>NUCLEOTIDE SEQUENCE [LARGE SCALE GENOMIC DNA]</scope>
    <source>
        <strain evidence="3 4">IMCC3135</strain>
    </source>
</reference>
<feature type="domain" description="DUF2264" evidence="2">
    <location>
        <begin position="358"/>
        <end position="572"/>
    </location>
</feature>
<dbReference type="AlphaFoldDB" id="A0A2Z2NR70"/>
<proteinExistence type="predicted"/>
<gene>
    <name evidence="3" type="ORF">IMCC3135_18770</name>
</gene>
<evidence type="ECO:0000259" key="2">
    <source>
        <dbReference type="Pfam" id="PF20938"/>
    </source>
</evidence>
<protein>
    <recommendedName>
        <fullName evidence="5">DUF2264 domain-containing protein</fullName>
    </recommendedName>
</protein>
<dbReference type="KEGG" id="gai:IMCC3135_18770"/>
<dbReference type="InterPro" id="IPR016624">
    <property type="entry name" value="UCP014753"/>
</dbReference>
<dbReference type="Pfam" id="PF20938">
    <property type="entry name" value="DUF2264_C"/>
    <property type="match status" value="1"/>
</dbReference>
<dbReference type="Proteomes" id="UP000250079">
    <property type="component" value="Chromosome"/>
</dbReference>
<sequence length="613" mass="67627">MLANRQQCAALARSYIKPLVNQPSFNSARPAIGVWGSVYDQVAADMETFVRPLWGLAPMLAVDPANVDAAVFVAGIDQGTNPESECYWGDVGPIDQRMVEMAGLAYAWLIAPAAFRDPLSDEARGRAVRWLATINEYPPADNNWLFFRVLVNLALRNAGAPWSRQICIEDLDRLDEFHIGEGYYRDGEKHQIDWYNPMAFHYYGLLIAALAGDEFPEHTARFRARAHQFAQSHQYWFADDGSAIAHGRSMTYRMAQSAFWAACAYANEEVLPWGRIKQLLLANLRWWAEQPIQDRDGILSIGYAYPNALMSEGYNALGSPYWALKPFLVLALPDEHPFWQAQETRPVEHAGTERLLVESAGVVLQRSVGQAVMLTGGQDGQQHRGADAKYGGFAYSTAFGFSVPSDASQPERPEMSAADNSLSVSRDGLCWMRRGRITESGIRDSMAWGRWSPDDALSIESWLDFAGDGWHIRVHHIQSAHPLRLAESGFSVERSLLDSNHWQPSEAGGLIITPTARSGIVDLGARRAPELIHAAPNTNLLHPRSVFPRLVGHIGAGETWIGTAVYGSPGAEPGIVHPAISATMVRKLDIAGLVDSESILQAFVVEDGAALIR</sequence>
<dbReference type="PANTHER" id="PTHR35339">
    <property type="entry name" value="LINALOOL DEHYDRATASE_ISOMERASE DOMAIN-CONTAINING PROTEIN"/>
    <property type="match status" value="1"/>
</dbReference>
<evidence type="ECO:0000259" key="1">
    <source>
        <dbReference type="Pfam" id="PF10022"/>
    </source>
</evidence>
<accession>A0A2Z2NR70</accession>
<dbReference type="EMBL" id="CP018632">
    <property type="protein sequence ID" value="ASJ73833.1"/>
    <property type="molecule type" value="Genomic_DNA"/>
</dbReference>
<evidence type="ECO:0000313" key="4">
    <source>
        <dbReference type="Proteomes" id="UP000250079"/>
    </source>
</evidence>
<keyword evidence="4" id="KW-1185">Reference proteome</keyword>
<dbReference type="OrthoDB" id="9813465at2"/>
<evidence type="ECO:0000313" key="3">
    <source>
        <dbReference type="EMBL" id="ASJ73833.1"/>
    </source>
</evidence>
<evidence type="ECO:0008006" key="5">
    <source>
        <dbReference type="Google" id="ProtNLM"/>
    </source>
</evidence>